<dbReference type="SUPFAM" id="SSF103511">
    <property type="entry name" value="Chlorophyll a-b binding protein"/>
    <property type="match status" value="1"/>
</dbReference>
<name>D8QWM5_SELML</name>
<evidence type="ECO:0000256" key="1">
    <source>
        <dbReference type="SAM" id="MobiDB-lite"/>
    </source>
</evidence>
<dbReference type="HOGENOM" id="CLU_129535_1_0_1"/>
<protein>
    <submittedName>
        <fullName evidence="2">Uncharacterized protein</fullName>
    </submittedName>
</protein>
<accession>D8QWM5</accession>
<dbReference type="AlphaFoldDB" id="D8QWM5"/>
<organism evidence="3">
    <name type="scientific">Selaginella moellendorffii</name>
    <name type="common">Spikemoss</name>
    <dbReference type="NCBI Taxonomy" id="88036"/>
    <lineage>
        <taxon>Eukaryota</taxon>
        <taxon>Viridiplantae</taxon>
        <taxon>Streptophyta</taxon>
        <taxon>Embryophyta</taxon>
        <taxon>Tracheophyta</taxon>
        <taxon>Lycopodiopsida</taxon>
        <taxon>Selaginellales</taxon>
        <taxon>Selaginellaceae</taxon>
        <taxon>Selaginella</taxon>
    </lineage>
</organism>
<dbReference type="PANTHER" id="PTHR37752">
    <property type="entry name" value="OS02G0610700 PROTEIN"/>
    <property type="match status" value="1"/>
</dbReference>
<dbReference type="KEGG" id="smo:SELMODRAFT_166160"/>
<dbReference type="FunCoup" id="D8QWM5">
    <property type="interactions" value="1053"/>
</dbReference>
<gene>
    <name evidence="2" type="ORF">SELMODRAFT_166160</name>
</gene>
<keyword evidence="3" id="KW-1185">Reference proteome</keyword>
<feature type="region of interest" description="Disordered" evidence="1">
    <location>
        <begin position="1"/>
        <end position="27"/>
    </location>
</feature>
<reference evidence="2 3" key="1">
    <citation type="journal article" date="2011" name="Science">
        <title>The Selaginella genome identifies genetic changes associated with the evolution of vascular plants.</title>
        <authorList>
            <person name="Banks J.A."/>
            <person name="Nishiyama T."/>
            <person name="Hasebe M."/>
            <person name="Bowman J.L."/>
            <person name="Gribskov M."/>
            <person name="dePamphilis C."/>
            <person name="Albert V.A."/>
            <person name="Aono N."/>
            <person name="Aoyama T."/>
            <person name="Ambrose B.A."/>
            <person name="Ashton N.W."/>
            <person name="Axtell M.J."/>
            <person name="Barker E."/>
            <person name="Barker M.S."/>
            <person name="Bennetzen J.L."/>
            <person name="Bonawitz N.D."/>
            <person name="Chapple C."/>
            <person name="Cheng C."/>
            <person name="Correa L.G."/>
            <person name="Dacre M."/>
            <person name="DeBarry J."/>
            <person name="Dreyer I."/>
            <person name="Elias M."/>
            <person name="Engstrom E.M."/>
            <person name="Estelle M."/>
            <person name="Feng L."/>
            <person name="Finet C."/>
            <person name="Floyd S.K."/>
            <person name="Frommer W.B."/>
            <person name="Fujita T."/>
            <person name="Gramzow L."/>
            <person name="Gutensohn M."/>
            <person name="Harholt J."/>
            <person name="Hattori M."/>
            <person name="Heyl A."/>
            <person name="Hirai T."/>
            <person name="Hiwatashi Y."/>
            <person name="Ishikawa M."/>
            <person name="Iwata M."/>
            <person name="Karol K.G."/>
            <person name="Koehler B."/>
            <person name="Kolukisaoglu U."/>
            <person name="Kubo M."/>
            <person name="Kurata T."/>
            <person name="Lalonde S."/>
            <person name="Li K."/>
            <person name="Li Y."/>
            <person name="Litt A."/>
            <person name="Lyons E."/>
            <person name="Manning G."/>
            <person name="Maruyama T."/>
            <person name="Michael T.P."/>
            <person name="Mikami K."/>
            <person name="Miyazaki S."/>
            <person name="Morinaga S."/>
            <person name="Murata T."/>
            <person name="Mueller-Roeber B."/>
            <person name="Nelson D.R."/>
            <person name="Obara M."/>
            <person name="Oguri Y."/>
            <person name="Olmstead R.G."/>
            <person name="Onodera N."/>
            <person name="Petersen B.L."/>
            <person name="Pils B."/>
            <person name="Prigge M."/>
            <person name="Rensing S.A."/>
            <person name="Riano-Pachon D.M."/>
            <person name="Roberts A.W."/>
            <person name="Sato Y."/>
            <person name="Scheller H.V."/>
            <person name="Schulz B."/>
            <person name="Schulz C."/>
            <person name="Shakirov E.V."/>
            <person name="Shibagaki N."/>
            <person name="Shinohara N."/>
            <person name="Shippen D.E."/>
            <person name="Soerensen I."/>
            <person name="Sotooka R."/>
            <person name="Sugimoto N."/>
            <person name="Sugita M."/>
            <person name="Sumikawa N."/>
            <person name="Tanurdzic M."/>
            <person name="Theissen G."/>
            <person name="Ulvskov P."/>
            <person name="Wakazuki S."/>
            <person name="Weng J.K."/>
            <person name="Willats W.W."/>
            <person name="Wipf D."/>
            <person name="Wolf P.G."/>
            <person name="Yang L."/>
            <person name="Zimmer A.D."/>
            <person name="Zhu Q."/>
            <person name="Mitros T."/>
            <person name="Hellsten U."/>
            <person name="Loque D."/>
            <person name="Otillar R."/>
            <person name="Salamov A."/>
            <person name="Schmutz J."/>
            <person name="Shapiro H."/>
            <person name="Lindquist E."/>
            <person name="Lucas S."/>
            <person name="Rokhsar D."/>
            <person name="Grigoriev I.V."/>
        </authorList>
    </citation>
    <scope>NUCLEOTIDE SEQUENCE [LARGE SCALE GENOMIC DNA]</scope>
</reference>
<dbReference type="PANTHER" id="PTHR37752:SF1">
    <property type="entry name" value="OS02G0610700 PROTEIN"/>
    <property type="match status" value="1"/>
</dbReference>
<dbReference type="OrthoDB" id="1887732at2759"/>
<dbReference type="Proteomes" id="UP000001514">
    <property type="component" value="Unassembled WGS sequence"/>
</dbReference>
<dbReference type="Gramene" id="EFJ35665">
    <property type="protein sequence ID" value="EFJ35665"/>
    <property type="gene ID" value="SELMODRAFT_166160"/>
</dbReference>
<evidence type="ECO:0000313" key="3">
    <source>
        <dbReference type="Proteomes" id="UP000001514"/>
    </source>
</evidence>
<dbReference type="InterPro" id="IPR053091">
    <property type="entry name" value="PSII_Assembly/Photoprotect-Rel"/>
</dbReference>
<dbReference type="InParanoid" id="D8QWM5"/>
<dbReference type="EMBL" id="GL377568">
    <property type="protein sequence ID" value="EFJ35665.1"/>
    <property type="molecule type" value="Genomic_DNA"/>
</dbReference>
<dbReference type="eggNOG" id="KOG2942">
    <property type="taxonomic scope" value="Eukaryota"/>
</dbReference>
<sequence>MASSGMPLHSNGPATFATSGGTGGKRKRFSRVISSSYAGSNPARPSSGNSRIVTMLDPLEAKRLAAAEMERIKFRAKLKRRREIEAINGGWAMLGLTSGIIIESHTGKSIPDQVIGYVNLANAMISQFTSHF</sequence>
<evidence type="ECO:0000313" key="2">
    <source>
        <dbReference type="EMBL" id="EFJ35665.1"/>
    </source>
</evidence>
<proteinExistence type="predicted"/>